<reference evidence="2" key="1">
    <citation type="journal article" date="2019" name="Environ. Microbiol.">
        <title>Fungal ecological strategies reflected in gene transcription - a case study of two litter decomposers.</title>
        <authorList>
            <person name="Barbi F."/>
            <person name="Kohler A."/>
            <person name="Barry K."/>
            <person name="Baskaran P."/>
            <person name="Daum C."/>
            <person name="Fauchery L."/>
            <person name="Ihrmark K."/>
            <person name="Kuo A."/>
            <person name="LaButti K."/>
            <person name="Lipzen A."/>
            <person name="Morin E."/>
            <person name="Grigoriev I.V."/>
            <person name="Henrissat B."/>
            <person name="Lindahl B."/>
            <person name="Martin F."/>
        </authorList>
    </citation>
    <scope>NUCLEOTIDE SEQUENCE</scope>
    <source>
        <strain evidence="2">JB14</strain>
    </source>
</reference>
<evidence type="ECO:0000313" key="2">
    <source>
        <dbReference type="EMBL" id="KAE9396958.1"/>
    </source>
</evidence>
<dbReference type="Proteomes" id="UP000799118">
    <property type="component" value="Unassembled WGS sequence"/>
</dbReference>
<accession>A0A6A4HHB6</accession>
<dbReference type="OrthoDB" id="3055018at2759"/>
<keyword evidence="3" id="KW-1185">Reference proteome</keyword>
<gene>
    <name evidence="2" type="ORF">BT96DRAFT_941285</name>
</gene>
<feature type="region of interest" description="Disordered" evidence="1">
    <location>
        <begin position="364"/>
        <end position="482"/>
    </location>
</feature>
<evidence type="ECO:0000313" key="3">
    <source>
        <dbReference type="Proteomes" id="UP000799118"/>
    </source>
</evidence>
<dbReference type="EMBL" id="ML769505">
    <property type="protein sequence ID" value="KAE9396958.1"/>
    <property type="molecule type" value="Genomic_DNA"/>
</dbReference>
<sequence length="482" mass="54070">MTLKMKIIARNRTVMLRLVKVVDTAFMFRVGQFVMIKTKDIRKCKLYAAKVVSWDRNARGLLIQFYSGNIYSKGEAPEKSTVILSIQDVQEAHGNVFLPGTVGDLKWPVSLMQDAVDLYSYENAAISKALNDAQAGIAEIIFGTSPHPIVDLFRRWSGLGSNKEQFTKWSRSEGKRVLSIPNSFRDECFDYDLLPGDYSISEAACIILGQRIQQAPTQSIIGGLMPSIDVARVLLDLVAVRVYLDRTPEDDIEIYHLARKYKPSESNEGCSSLASLGYLKRHLSVPESALAASQSSRDTRFPPVYIGHRLYGGSKLVTNNEHNIRLFHDGNQAITAHNADGSSYSWGVSKIDSKMCTPQGQIVYSPPIAPPPLPPKSKKLTKSMDVDSTPSKPYNLRRNPQPNRLRGDPNTKKRTRKDSWDDPEFVSNMKRSRKMVSQEALEICHDLEDDELQMKDTHGNGQSGGRGRVRGTRRRGNRKAQR</sequence>
<name>A0A6A4HHB6_9AGAR</name>
<organism evidence="2 3">
    <name type="scientific">Gymnopus androsaceus JB14</name>
    <dbReference type="NCBI Taxonomy" id="1447944"/>
    <lineage>
        <taxon>Eukaryota</taxon>
        <taxon>Fungi</taxon>
        <taxon>Dikarya</taxon>
        <taxon>Basidiomycota</taxon>
        <taxon>Agaricomycotina</taxon>
        <taxon>Agaricomycetes</taxon>
        <taxon>Agaricomycetidae</taxon>
        <taxon>Agaricales</taxon>
        <taxon>Marasmiineae</taxon>
        <taxon>Omphalotaceae</taxon>
        <taxon>Gymnopus</taxon>
    </lineage>
</organism>
<evidence type="ECO:0000256" key="1">
    <source>
        <dbReference type="SAM" id="MobiDB-lite"/>
    </source>
</evidence>
<proteinExistence type="predicted"/>
<protein>
    <submittedName>
        <fullName evidence="2">Uncharacterized protein</fullName>
    </submittedName>
</protein>
<dbReference type="AlphaFoldDB" id="A0A6A4HHB6"/>
<feature type="compositionally biased region" description="Basic residues" evidence="1">
    <location>
        <begin position="467"/>
        <end position="482"/>
    </location>
</feature>
<feature type="compositionally biased region" description="Basic and acidic residues" evidence="1">
    <location>
        <begin position="442"/>
        <end position="458"/>
    </location>
</feature>